<dbReference type="InterPro" id="IPR001830">
    <property type="entry name" value="Glyco_trans_20"/>
</dbReference>
<protein>
    <submittedName>
        <fullName evidence="3">Trehalose 6-phosphate synthase</fullName>
    </submittedName>
</protein>
<dbReference type="AlphaFoldDB" id="A0A318SKE2"/>
<dbReference type="SUPFAM" id="SSF53756">
    <property type="entry name" value="UDP-Glycosyltransferase/glycogen phosphorylase"/>
    <property type="match status" value="1"/>
</dbReference>
<accession>A0A318SKE2</accession>
<name>A0A318SKE2_9BURK</name>
<reference evidence="3 4" key="1">
    <citation type="submission" date="2018-06" db="EMBL/GenBank/DDBJ databases">
        <title>Genomic Encyclopedia of Type Strains, Phase III (KMG-III): the genomes of soil and plant-associated and newly described type strains.</title>
        <authorList>
            <person name="Whitman W."/>
        </authorList>
    </citation>
    <scope>NUCLEOTIDE SEQUENCE [LARGE SCALE GENOMIC DNA]</scope>
    <source>
        <strain evidence="3 4">CECT 7646</strain>
    </source>
</reference>
<dbReference type="CDD" id="cd03788">
    <property type="entry name" value="GT20_TPS"/>
    <property type="match status" value="1"/>
</dbReference>
<comment type="caution">
    <text evidence="3">The sequence shown here is derived from an EMBL/GenBank/DDBJ whole genome shotgun (WGS) entry which is preliminary data.</text>
</comment>
<evidence type="ECO:0000313" key="4">
    <source>
        <dbReference type="Proteomes" id="UP000247540"/>
    </source>
</evidence>
<dbReference type="Proteomes" id="UP000247540">
    <property type="component" value="Unassembled WGS sequence"/>
</dbReference>
<organism evidence="3 4">
    <name type="scientific">Xylophilus ampelinus</name>
    <dbReference type="NCBI Taxonomy" id="54067"/>
    <lineage>
        <taxon>Bacteria</taxon>
        <taxon>Pseudomonadati</taxon>
        <taxon>Pseudomonadota</taxon>
        <taxon>Betaproteobacteria</taxon>
        <taxon>Burkholderiales</taxon>
        <taxon>Xylophilus</taxon>
    </lineage>
</organism>
<comment type="similarity">
    <text evidence="1">Belongs to the glycosyltransferase 20 family.</text>
</comment>
<keyword evidence="4" id="KW-1185">Reference proteome</keyword>
<dbReference type="GO" id="GO:0003825">
    <property type="term" value="F:alpha,alpha-trehalose-phosphate synthase (UDP-forming) activity"/>
    <property type="evidence" value="ECO:0007669"/>
    <property type="project" value="TreeGrafter"/>
</dbReference>
<dbReference type="PANTHER" id="PTHR10788:SF106">
    <property type="entry name" value="BCDNA.GH08860"/>
    <property type="match status" value="1"/>
</dbReference>
<proteinExistence type="inferred from homology"/>
<dbReference type="EMBL" id="QJTC01000004">
    <property type="protein sequence ID" value="PYE78891.1"/>
    <property type="molecule type" value="Genomic_DNA"/>
</dbReference>
<dbReference type="GO" id="GO:0005992">
    <property type="term" value="P:trehalose biosynthetic process"/>
    <property type="evidence" value="ECO:0007669"/>
    <property type="project" value="InterPro"/>
</dbReference>
<sequence length="522" mass="58138">MSSAPCNAARIVVVSNRLPDPAKPAAGGLAVALGEMSQEAKVLWFGWSGQTHDEPSPCVRSQQFGRTTFAQIDLSRWQHDNYYAGFANSVLWPVFHEKMEYADPKPEFSQAYEQVNKMFAAQLAPLLKNDDVLWIHDYHLIPLAEELRALGCRQRMGFFNHIPLPPPAVIKEIPRHQQLMKSLFSYDLVGMQSEKDVQNLRQYVTAESVGDAIEGPCAESFSRSSPSRYMAVQSLDTAPDGSQVKSFGRSTSFKEFPIGIDVGKLNALVPTPKSKEVLDKVRSEAGRRRLMIGVDRLDYSKGIPTRLEAFSELLDKNPQMRGEVTFVQVAAPTRDSVEAYRDLSKKTRALVDRINSEFGTDTWQPVLYFNHSVEREALPEIYRMGPVGVVTPSADGMNLVAKEYVAAQPPENPGVLVLSERAGAASQLSASVMVQPHDRHAIANAYKRALTMPLDERQRRHSMLLKNVATEDLAWWRQRYLDALQSLPASSDEWSEKAAASAASSPHPEPAADDFRRSDTVP</sequence>
<feature type="region of interest" description="Disordered" evidence="2">
    <location>
        <begin position="491"/>
        <end position="522"/>
    </location>
</feature>
<dbReference type="Gene3D" id="3.40.50.2000">
    <property type="entry name" value="Glycogen Phosphorylase B"/>
    <property type="match status" value="2"/>
</dbReference>
<feature type="compositionally biased region" description="Basic and acidic residues" evidence="2">
    <location>
        <begin position="513"/>
        <end position="522"/>
    </location>
</feature>
<evidence type="ECO:0000256" key="2">
    <source>
        <dbReference type="SAM" id="MobiDB-lite"/>
    </source>
</evidence>
<evidence type="ECO:0000313" key="3">
    <source>
        <dbReference type="EMBL" id="PYE78891.1"/>
    </source>
</evidence>
<dbReference type="Pfam" id="PF00982">
    <property type="entry name" value="Glyco_transf_20"/>
    <property type="match status" value="1"/>
</dbReference>
<feature type="compositionally biased region" description="Low complexity" evidence="2">
    <location>
        <begin position="491"/>
        <end position="506"/>
    </location>
</feature>
<gene>
    <name evidence="3" type="ORF">DFQ15_10483</name>
</gene>
<dbReference type="PANTHER" id="PTHR10788">
    <property type="entry name" value="TREHALOSE-6-PHOSPHATE SYNTHASE"/>
    <property type="match status" value="1"/>
</dbReference>
<evidence type="ECO:0000256" key="1">
    <source>
        <dbReference type="ARBA" id="ARBA00008799"/>
    </source>
</evidence>